<dbReference type="Proteomes" id="UP000001075">
    <property type="component" value="Unassembled WGS sequence"/>
</dbReference>
<gene>
    <name evidence="1" type="ORF">I79_012466</name>
</gene>
<sequence length="57" mass="6546">MQPWVLSQHHITQAWCLMHACNPSTWEVKAKGWGAPGFPQLHIQFKTSLGYRRSIPS</sequence>
<accession>G3HNW9</accession>
<evidence type="ECO:0000313" key="1">
    <source>
        <dbReference type="EMBL" id="EGW09343.1"/>
    </source>
</evidence>
<dbReference type="InParanoid" id="G3HNW9"/>
<name>G3HNW9_CRIGR</name>
<organism evidence="1 2">
    <name type="scientific">Cricetulus griseus</name>
    <name type="common">Chinese hamster</name>
    <name type="synonym">Cricetulus barabensis griseus</name>
    <dbReference type="NCBI Taxonomy" id="10029"/>
    <lineage>
        <taxon>Eukaryota</taxon>
        <taxon>Metazoa</taxon>
        <taxon>Chordata</taxon>
        <taxon>Craniata</taxon>
        <taxon>Vertebrata</taxon>
        <taxon>Euteleostomi</taxon>
        <taxon>Mammalia</taxon>
        <taxon>Eutheria</taxon>
        <taxon>Euarchontoglires</taxon>
        <taxon>Glires</taxon>
        <taxon>Rodentia</taxon>
        <taxon>Myomorpha</taxon>
        <taxon>Muroidea</taxon>
        <taxon>Cricetidae</taxon>
        <taxon>Cricetinae</taxon>
        <taxon>Cricetulus</taxon>
    </lineage>
</organism>
<evidence type="ECO:0000313" key="2">
    <source>
        <dbReference type="Proteomes" id="UP000001075"/>
    </source>
</evidence>
<dbReference type="EMBL" id="JH000558">
    <property type="protein sequence ID" value="EGW09343.1"/>
    <property type="molecule type" value="Genomic_DNA"/>
</dbReference>
<proteinExistence type="predicted"/>
<dbReference type="AlphaFoldDB" id="G3HNW9"/>
<protein>
    <submittedName>
        <fullName evidence="1">Uncharacterized protein</fullName>
    </submittedName>
</protein>
<reference evidence="2" key="1">
    <citation type="journal article" date="2011" name="Nat. Biotechnol.">
        <title>The genomic sequence of the Chinese hamster ovary (CHO)-K1 cell line.</title>
        <authorList>
            <person name="Xu X."/>
            <person name="Nagarajan H."/>
            <person name="Lewis N.E."/>
            <person name="Pan S."/>
            <person name="Cai Z."/>
            <person name="Liu X."/>
            <person name="Chen W."/>
            <person name="Xie M."/>
            <person name="Wang W."/>
            <person name="Hammond S."/>
            <person name="Andersen M.R."/>
            <person name="Neff N."/>
            <person name="Passarelli B."/>
            <person name="Koh W."/>
            <person name="Fan H.C."/>
            <person name="Wang J."/>
            <person name="Gui Y."/>
            <person name="Lee K.H."/>
            <person name="Betenbaugh M.J."/>
            <person name="Quake S.R."/>
            <person name="Famili I."/>
            <person name="Palsson B.O."/>
            <person name="Wang J."/>
        </authorList>
    </citation>
    <scope>NUCLEOTIDE SEQUENCE [LARGE SCALE GENOMIC DNA]</scope>
    <source>
        <strain evidence="2">CHO K1 cell line</strain>
    </source>
</reference>